<evidence type="ECO:0000313" key="1">
    <source>
        <dbReference type="EMBL" id="QOX65078.1"/>
    </source>
</evidence>
<gene>
    <name evidence="1" type="ORF">FRZ06_17865</name>
</gene>
<sequence>MNPNTKKASFITIDSYSKITLILISIIITLYMLLDGVTGDSVSKLATFSMLLLLLFAMVTGKFRELPKTAVNPMVISISVYFLIYTVSLFYATTGQFALGVYSYYLGGIIVFFLTVMLVNRETSNTRTLLSLLACSTALSGIFSIDSASWGWLSGVLRNVLSALLKNDSLTLGGFEAGTRMTSILTNPNVFASLTALGILSAAYLFLSAQSKRQKHLSTGLLIVNAVSFLYCFSLGAMMGMLFSVVIFIASAGKEERSRVVYVILTTIAASFLSVFAGFSGMGKSGAIALLPLLSLLIFGFVLFFLLRYMDAFTAKTASWGKRRIVVLLVILVLLFSAGAGAAVSLSDSFTFQPGSGSLRRAVSLEPGDYELALSLSKEEGKTTLLIESQNYGQASTHTSTVLYEGVPENTTSFTVPMDSNITFIEISAPNGTVVDRIAVTDEKGSIIKNVKPDYLLLPSFMANRLQGILVNQNAAQRFVFFEDGLKIAAMSPIIGHGPGAFESKVLEVQDYYYETKTPHNHYIQTLDDTGVLGLLAFAAIMFFSAAALIRKARSAENRALYSSLSAMLVMMIIHSAVEVTFFSGVYNMVAYLILGLISIHYGQKVEKTSPVVESAAGGAAASVGKGKPAAKGAEKPRKKAVYATATDVVPSVVLRSALALFLIPLLIFIGQFAGQNTVKGAGAGGSTEKFMNALKTGTILDFTNDNSYKSSYIITYTPEMPETYKATAEQYAQDLVDHNSFSSLSYAVSYYLKTNQLEKTYQIVNHRQSLLRYDKDAWNETFDFYREHMELATKANATPELALIKKYASAAYDQLKAYLETSPLEITLSEENQAFVVGL</sequence>
<proteinExistence type="predicted"/>
<protein>
    <submittedName>
        <fullName evidence="1">O-antigen ligase family protein</fullName>
    </submittedName>
</protein>
<dbReference type="Proteomes" id="UP000594014">
    <property type="component" value="Chromosome"/>
</dbReference>
<dbReference type="EMBL" id="CP042469">
    <property type="protein sequence ID" value="QOX65078.1"/>
    <property type="molecule type" value="Genomic_DNA"/>
</dbReference>
<name>A0ACD1AEY9_9FIRM</name>
<reference evidence="1" key="1">
    <citation type="submission" date="2019-08" db="EMBL/GenBank/DDBJ databases">
        <title>Genome sequence of Clostridiales bacterium MT110.</title>
        <authorList>
            <person name="Cao J."/>
        </authorList>
    </citation>
    <scope>NUCLEOTIDE SEQUENCE</scope>
    <source>
        <strain evidence="1">MT110</strain>
    </source>
</reference>
<keyword evidence="1" id="KW-0436">Ligase</keyword>
<accession>A0ACD1AEY9</accession>
<evidence type="ECO:0000313" key="2">
    <source>
        <dbReference type="Proteomes" id="UP000594014"/>
    </source>
</evidence>
<organism evidence="1 2">
    <name type="scientific">Anoxybacterium hadale</name>
    <dbReference type="NCBI Taxonomy" id="3408580"/>
    <lineage>
        <taxon>Bacteria</taxon>
        <taxon>Bacillati</taxon>
        <taxon>Bacillota</taxon>
        <taxon>Clostridia</taxon>
        <taxon>Peptostreptococcales</taxon>
        <taxon>Anaerovoracaceae</taxon>
        <taxon>Anoxybacterium</taxon>
    </lineage>
</organism>
<keyword evidence="2" id="KW-1185">Reference proteome</keyword>